<dbReference type="AlphaFoldDB" id="A0A218X274"/>
<feature type="transmembrane region" description="Helical" evidence="1">
    <location>
        <begin position="432"/>
        <end position="451"/>
    </location>
</feature>
<keyword evidence="1" id="KW-0812">Transmembrane</keyword>
<evidence type="ECO:0000256" key="1">
    <source>
        <dbReference type="SAM" id="Phobius"/>
    </source>
</evidence>
<dbReference type="EMBL" id="MTKT01002492">
    <property type="protein sequence ID" value="OWM79087.1"/>
    <property type="molecule type" value="Genomic_DNA"/>
</dbReference>
<evidence type="ECO:0008006" key="4">
    <source>
        <dbReference type="Google" id="ProtNLM"/>
    </source>
</evidence>
<organism evidence="2 3">
    <name type="scientific">Punica granatum</name>
    <name type="common">Pomegranate</name>
    <dbReference type="NCBI Taxonomy" id="22663"/>
    <lineage>
        <taxon>Eukaryota</taxon>
        <taxon>Viridiplantae</taxon>
        <taxon>Streptophyta</taxon>
        <taxon>Embryophyta</taxon>
        <taxon>Tracheophyta</taxon>
        <taxon>Spermatophyta</taxon>
        <taxon>Magnoliopsida</taxon>
        <taxon>eudicotyledons</taxon>
        <taxon>Gunneridae</taxon>
        <taxon>Pentapetalae</taxon>
        <taxon>rosids</taxon>
        <taxon>malvids</taxon>
        <taxon>Myrtales</taxon>
        <taxon>Lythraceae</taxon>
        <taxon>Punica</taxon>
    </lineage>
</organism>
<evidence type="ECO:0000313" key="3">
    <source>
        <dbReference type="Proteomes" id="UP000197138"/>
    </source>
</evidence>
<dbReference type="PANTHER" id="PTHR47380">
    <property type="entry name" value="OS02G0533000 PROTEIN"/>
    <property type="match status" value="1"/>
</dbReference>
<dbReference type="PANTHER" id="PTHR47380:SF4">
    <property type="entry name" value="OS02G0533000 PROTEIN"/>
    <property type="match status" value="1"/>
</dbReference>
<evidence type="ECO:0000313" key="2">
    <source>
        <dbReference type="EMBL" id="OWM79087.1"/>
    </source>
</evidence>
<sequence length="529" mass="59681">MVSMASISTCFTLPSISRSISSSVSLRTPGRFPRVAQAANFPRGPWRLARGRQSVLLPAPRASIDVIRPGGAVESDRLPSDVRKRAMEAVDSCGGRVTIGDVASKAGLKLDEAQRALQALAADTNGFLEVSDEGDVLYVFPKDYRAKLAAKSFRLKIEPWFDKAKGVAEYLVRVSFGTALIASIVLVYTTIIAIISSRRYWDPYYYKRRRIQADGDRMNFIESVFSFVFGDGDPNQGIEEERWKLIGQYIASNGGVVAAEELAPYLDIQKKQDMSDESYILPVLLRFDGQPEIDEEIGQYIASNGGVVAAEELAPYLDIQKKQDMSDESYILPVLLRFDGQPEIDEERTASSQLSGRKEYVGRRWADWVGGVEKFFKEKKWQFSKTSTSERAMVIGLGGLNLFGVIILGTMLKDYSVIPSGFIKFVVDIFPLLQVYAGSFFAIPLIRWFLVQKRNADIEERNRARLQFAQALELPDISLRRKLLSARDMAQRTVIGPDRIVYSTDKDLFNQDYEAQEWERRFREIERSD</sequence>
<reference evidence="3" key="1">
    <citation type="journal article" date="2017" name="Plant J.">
        <title>The pomegranate (Punica granatum L.) genome and the genomics of punicalagin biosynthesis.</title>
        <authorList>
            <person name="Qin G."/>
            <person name="Xu C."/>
            <person name="Ming R."/>
            <person name="Tang H."/>
            <person name="Guyot R."/>
            <person name="Kramer E.M."/>
            <person name="Hu Y."/>
            <person name="Yi X."/>
            <person name="Qi Y."/>
            <person name="Xu X."/>
            <person name="Gao Z."/>
            <person name="Pan H."/>
            <person name="Jian J."/>
            <person name="Tian Y."/>
            <person name="Yue Z."/>
            <person name="Xu Y."/>
        </authorList>
    </citation>
    <scope>NUCLEOTIDE SEQUENCE [LARGE SCALE GENOMIC DNA]</scope>
    <source>
        <strain evidence="3">cv. Dabenzi</strain>
    </source>
</reference>
<feature type="transmembrane region" description="Helical" evidence="1">
    <location>
        <begin position="392"/>
        <end position="412"/>
    </location>
</feature>
<gene>
    <name evidence="2" type="ORF">CDL15_Pgr003258</name>
</gene>
<accession>A0A218X274</accession>
<comment type="caution">
    <text evidence="2">The sequence shown here is derived from an EMBL/GenBank/DDBJ whole genome shotgun (WGS) entry which is preliminary data.</text>
</comment>
<dbReference type="Proteomes" id="UP000197138">
    <property type="component" value="Unassembled WGS sequence"/>
</dbReference>
<proteinExistence type="predicted"/>
<keyword evidence="1" id="KW-1133">Transmembrane helix</keyword>
<feature type="transmembrane region" description="Helical" evidence="1">
    <location>
        <begin position="179"/>
        <end position="201"/>
    </location>
</feature>
<dbReference type="InterPro" id="IPR044200">
    <property type="entry name" value="At5g03900-like"/>
</dbReference>
<protein>
    <recommendedName>
        <fullName evidence="4">Iron-sulfur cluster biosynthesis family protein</fullName>
    </recommendedName>
</protein>
<name>A0A218X274_PUNGR</name>
<keyword evidence="1" id="KW-0472">Membrane</keyword>
<dbReference type="GO" id="GO:0009941">
    <property type="term" value="C:chloroplast envelope"/>
    <property type="evidence" value="ECO:0007669"/>
    <property type="project" value="TreeGrafter"/>
</dbReference>